<name>A0A9Q1H061_9CARY</name>
<dbReference type="Proteomes" id="UP001153076">
    <property type="component" value="Unassembled WGS sequence"/>
</dbReference>
<evidence type="ECO:0000256" key="1">
    <source>
        <dbReference type="SAM" id="MobiDB-lite"/>
    </source>
</evidence>
<reference evidence="2" key="1">
    <citation type="submission" date="2022-04" db="EMBL/GenBank/DDBJ databases">
        <title>Carnegiea gigantea Genome sequencing and assembly v2.</title>
        <authorList>
            <person name="Copetti D."/>
            <person name="Sanderson M.J."/>
            <person name="Burquez A."/>
            <person name="Wojciechowski M.F."/>
        </authorList>
    </citation>
    <scope>NUCLEOTIDE SEQUENCE</scope>
    <source>
        <strain evidence="2">SGP5-SGP5p</strain>
        <tissue evidence="2">Aerial part</tissue>
    </source>
</reference>
<feature type="region of interest" description="Disordered" evidence="1">
    <location>
        <begin position="1"/>
        <end position="33"/>
    </location>
</feature>
<gene>
    <name evidence="2" type="ORF">Cgig2_016766</name>
</gene>
<evidence type="ECO:0000313" key="2">
    <source>
        <dbReference type="EMBL" id="KAJ8427673.1"/>
    </source>
</evidence>
<protein>
    <submittedName>
        <fullName evidence="2">Uncharacterized protein</fullName>
    </submittedName>
</protein>
<sequence length="300" mass="33203">MDKAKRLGSTDKAMQLAHRSKRDGAPGNTDPSATISRTASIEVLPFLFSTDLPGVLPVTNNWPMPYLKKSCWLTGRPSRRRARTSGQDLGPQPLRTGGGAKITFDSPFSQQLSAVVIFHGYETSSSILRILRVEEHSQLDNKGVSGAKIGTAQDCLYHLGNVGSVGKLHRHKEIKIGTEVIEIQREPFRAESKGFPQRPAEVVPNILRSLRGVQDCGKRSHPSFSPFNYFCALSLTTKIGKLRELHLPRSSTLPSKIGKLRELHLPRSSTLPPFYRKNSNPKDGTSPKEITIQSAFQIWS</sequence>
<dbReference type="EMBL" id="JAKOGI010001113">
    <property type="protein sequence ID" value="KAJ8427673.1"/>
    <property type="molecule type" value="Genomic_DNA"/>
</dbReference>
<accession>A0A9Q1H061</accession>
<comment type="caution">
    <text evidence="2">The sequence shown here is derived from an EMBL/GenBank/DDBJ whole genome shotgun (WGS) entry which is preliminary data.</text>
</comment>
<organism evidence="2 3">
    <name type="scientific">Carnegiea gigantea</name>
    <dbReference type="NCBI Taxonomy" id="171969"/>
    <lineage>
        <taxon>Eukaryota</taxon>
        <taxon>Viridiplantae</taxon>
        <taxon>Streptophyta</taxon>
        <taxon>Embryophyta</taxon>
        <taxon>Tracheophyta</taxon>
        <taxon>Spermatophyta</taxon>
        <taxon>Magnoliopsida</taxon>
        <taxon>eudicotyledons</taxon>
        <taxon>Gunneridae</taxon>
        <taxon>Pentapetalae</taxon>
        <taxon>Caryophyllales</taxon>
        <taxon>Cactineae</taxon>
        <taxon>Cactaceae</taxon>
        <taxon>Cactoideae</taxon>
        <taxon>Echinocereeae</taxon>
        <taxon>Carnegiea</taxon>
    </lineage>
</organism>
<keyword evidence="3" id="KW-1185">Reference proteome</keyword>
<dbReference type="AlphaFoldDB" id="A0A9Q1H061"/>
<evidence type="ECO:0000313" key="3">
    <source>
        <dbReference type="Proteomes" id="UP001153076"/>
    </source>
</evidence>
<proteinExistence type="predicted"/>